<reference evidence="9" key="1">
    <citation type="submission" date="2020-10" db="EMBL/GenBank/DDBJ databases">
        <authorList>
            <person name="Kikuchi T."/>
        </authorList>
    </citation>
    <scope>NUCLEOTIDE SEQUENCE</scope>
    <source>
        <strain evidence="9">NKZ352</strain>
    </source>
</reference>
<comment type="similarity">
    <text evidence="2">Belongs to the AP-2 family.</text>
</comment>
<dbReference type="GO" id="GO:0042127">
    <property type="term" value="P:regulation of cell population proliferation"/>
    <property type="evidence" value="ECO:0007669"/>
    <property type="project" value="TreeGrafter"/>
</dbReference>
<evidence type="ECO:0000256" key="2">
    <source>
        <dbReference type="ARBA" id="ARBA00007770"/>
    </source>
</evidence>
<dbReference type="AlphaFoldDB" id="A0A8S1HQB9"/>
<dbReference type="OrthoDB" id="5832525at2759"/>
<name>A0A8S1HQB9_9PELO</name>
<dbReference type="Proteomes" id="UP000835052">
    <property type="component" value="Unassembled WGS sequence"/>
</dbReference>
<dbReference type="GO" id="GO:0005634">
    <property type="term" value="C:nucleus"/>
    <property type="evidence" value="ECO:0007669"/>
    <property type="project" value="UniProtKB-SubCell"/>
</dbReference>
<keyword evidence="6" id="KW-0539">Nucleus</keyword>
<sequence>MGAWDVTIRTYLGAGPKMHCYGDMNNRKRSADEVHQDMTTPKRWVQVMSGGYDPMMYHIAPMMPQSSSAPIQTSTHKFDSPTCLGAEMTPEQTPNDSAYFSEESPQQKSTEPTRDEIPESEVYSVVPGRLTLVGNLTRYKVTYSEMKRRLGAPEYLNSSKIGGLLRKAKTRDGGSLMRQQLKERGIEVAMGKRKGYATTCFTSLTEGEATSMGGDFETLTQAYYPMQPAQNHLDELFIKKCRDIGGDPNIGKQYARMYLEAISEMTSKIQPEVSGITERLSDDPALNVGIELFSRITHGFGDIAVRTCAQLFEQMAKIGSNQIPQHQQRPAQVPVPQHHPVHVQAQNYMPEQMLQQPMMQYPYC</sequence>
<keyword evidence="4" id="KW-0238">DNA-binding</keyword>
<protein>
    <recommendedName>
        <fullName evidence="8">Transcription factor AP-2 C-terminal domain-containing protein</fullName>
    </recommendedName>
</protein>
<evidence type="ECO:0000259" key="8">
    <source>
        <dbReference type="Pfam" id="PF03299"/>
    </source>
</evidence>
<dbReference type="InterPro" id="IPR013854">
    <property type="entry name" value="TF_AP2_C"/>
</dbReference>
<keyword evidence="5" id="KW-0804">Transcription</keyword>
<keyword evidence="3" id="KW-0805">Transcription regulation</keyword>
<dbReference type="InterPro" id="IPR004979">
    <property type="entry name" value="TF_AP2"/>
</dbReference>
<dbReference type="EMBL" id="CAJGYM010000123">
    <property type="protein sequence ID" value="CAD6198337.1"/>
    <property type="molecule type" value="Genomic_DNA"/>
</dbReference>
<gene>
    <name evidence="9" type="ORF">CAUJ_LOCUS14243</name>
</gene>
<dbReference type="Pfam" id="PF03299">
    <property type="entry name" value="TF_AP-2"/>
    <property type="match status" value="1"/>
</dbReference>
<comment type="subcellular location">
    <subcellularLocation>
        <location evidence="1">Nucleus</location>
    </subcellularLocation>
</comment>
<feature type="domain" description="Transcription factor AP-2 C-terminal" evidence="8">
    <location>
        <begin position="124"/>
        <end position="316"/>
    </location>
</feature>
<comment type="caution">
    <text evidence="9">The sequence shown here is derived from an EMBL/GenBank/DDBJ whole genome shotgun (WGS) entry which is preliminary data.</text>
</comment>
<evidence type="ECO:0000256" key="6">
    <source>
        <dbReference type="ARBA" id="ARBA00023242"/>
    </source>
</evidence>
<feature type="region of interest" description="Disordered" evidence="7">
    <location>
        <begin position="66"/>
        <end position="120"/>
    </location>
</feature>
<evidence type="ECO:0000256" key="5">
    <source>
        <dbReference type="ARBA" id="ARBA00023163"/>
    </source>
</evidence>
<feature type="compositionally biased region" description="Polar residues" evidence="7">
    <location>
        <begin position="66"/>
        <end position="75"/>
    </location>
</feature>
<evidence type="ECO:0000313" key="10">
    <source>
        <dbReference type="Proteomes" id="UP000835052"/>
    </source>
</evidence>
<proteinExistence type="inferred from homology"/>
<keyword evidence="10" id="KW-1185">Reference proteome</keyword>
<accession>A0A8S1HQB9</accession>
<organism evidence="9 10">
    <name type="scientific">Caenorhabditis auriculariae</name>
    <dbReference type="NCBI Taxonomy" id="2777116"/>
    <lineage>
        <taxon>Eukaryota</taxon>
        <taxon>Metazoa</taxon>
        <taxon>Ecdysozoa</taxon>
        <taxon>Nematoda</taxon>
        <taxon>Chromadorea</taxon>
        <taxon>Rhabditida</taxon>
        <taxon>Rhabditina</taxon>
        <taxon>Rhabditomorpha</taxon>
        <taxon>Rhabditoidea</taxon>
        <taxon>Rhabditidae</taxon>
        <taxon>Peloderinae</taxon>
        <taxon>Caenorhabditis</taxon>
    </lineage>
</organism>
<dbReference type="GO" id="GO:0000977">
    <property type="term" value="F:RNA polymerase II transcription regulatory region sequence-specific DNA binding"/>
    <property type="evidence" value="ECO:0007669"/>
    <property type="project" value="TreeGrafter"/>
</dbReference>
<dbReference type="PANTHER" id="PTHR10812">
    <property type="entry name" value="TRANSCRIPTION FACTOR AP-2"/>
    <property type="match status" value="1"/>
</dbReference>
<evidence type="ECO:0000256" key="7">
    <source>
        <dbReference type="SAM" id="MobiDB-lite"/>
    </source>
</evidence>
<feature type="compositionally biased region" description="Polar residues" evidence="7">
    <location>
        <begin position="90"/>
        <end position="110"/>
    </location>
</feature>
<dbReference type="GO" id="GO:0000981">
    <property type="term" value="F:DNA-binding transcription factor activity, RNA polymerase II-specific"/>
    <property type="evidence" value="ECO:0007669"/>
    <property type="project" value="TreeGrafter"/>
</dbReference>
<evidence type="ECO:0000256" key="3">
    <source>
        <dbReference type="ARBA" id="ARBA00023015"/>
    </source>
</evidence>
<evidence type="ECO:0000256" key="4">
    <source>
        <dbReference type="ARBA" id="ARBA00023125"/>
    </source>
</evidence>
<evidence type="ECO:0000313" key="9">
    <source>
        <dbReference type="EMBL" id="CAD6198337.1"/>
    </source>
</evidence>
<dbReference type="PANTHER" id="PTHR10812:SF17">
    <property type="entry name" value="TRANSCRIPTION FACTOR AP-2, ISOFORM D"/>
    <property type="match status" value="1"/>
</dbReference>
<evidence type="ECO:0000256" key="1">
    <source>
        <dbReference type="ARBA" id="ARBA00004123"/>
    </source>
</evidence>
<dbReference type="PRINTS" id="PR01748">
    <property type="entry name" value="AP2TNSCPFCT"/>
</dbReference>